<feature type="transmembrane region" description="Helical" evidence="5">
    <location>
        <begin position="143"/>
        <end position="160"/>
    </location>
</feature>
<feature type="transmembrane region" description="Helical" evidence="5">
    <location>
        <begin position="408"/>
        <end position="427"/>
    </location>
</feature>
<organism evidence="6 7">
    <name type="scientific">Sporolactobacillus mangiferae</name>
    <dbReference type="NCBI Taxonomy" id="2940498"/>
    <lineage>
        <taxon>Bacteria</taxon>
        <taxon>Bacillati</taxon>
        <taxon>Bacillota</taxon>
        <taxon>Bacilli</taxon>
        <taxon>Bacillales</taxon>
        <taxon>Sporolactobacillaceae</taxon>
        <taxon>Sporolactobacillus</taxon>
    </lineage>
</organism>
<evidence type="ECO:0000313" key="7">
    <source>
        <dbReference type="Proteomes" id="UP001203004"/>
    </source>
</evidence>
<keyword evidence="2 5" id="KW-0812">Transmembrane</keyword>
<evidence type="ECO:0000256" key="1">
    <source>
        <dbReference type="ARBA" id="ARBA00004141"/>
    </source>
</evidence>
<dbReference type="Proteomes" id="UP001203004">
    <property type="component" value="Unassembled WGS sequence"/>
</dbReference>
<feature type="transmembrane region" description="Helical" evidence="5">
    <location>
        <begin position="213"/>
        <end position="232"/>
    </location>
</feature>
<feature type="transmembrane region" description="Helical" evidence="5">
    <location>
        <begin position="48"/>
        <end position="81"/>
    </location>
</feature>
<dbReference type="PANTHER" id="PTHR47704">
    <property type="entry name" value="POTASSIUM TRANSPORTER KIMA"/>
    <property type="match status" value="1"/>
</dbReference>
<keyword evidence="4 5" id="KW-0472">Membrane</keyword>
<evidence type="ECO:0000256" key="3">
    <source>
        <dbReference type="ARBA" id="ARBA00022989"/>
    </source>
</evidence>
<keyword evidence="7" id="KW-1185">Reference proteome</keyword>
<evidence type="ECO:0000256" key="4">
    <source>
        <dbReference type="ARBA" id="ARBA00023136"/>
    </source>
</evidence>
<gene>
    <name evidence="6" type="ORF">M3N64_10285</name>
</gene>
<name>A0ABT0MBS9_9BACL</name>
<dbReference type="Pfam" id="PF13520">
    <property type="entry name" value="AA_permease_2"/>
    <property type="match status" value="1"/>
</dbReference>
<sequence>MLTKLKRLLIGRPLKSNESHSQKLNKFKALAVLSSDALSSVAYGPEQILIVLMAAGSGALWFSLPISLGVLILLVALVLSYQQIIYAYPQGGGAYMVAKENLGTNFGLTAGGALLVDYILTVAVSISAGTDAITSAFPALHDHSVSVAVCIVVLITILNLRGLTDSATLLSYPVYFFVLIMLIIIGGGIYAALTGTITPIHQHAQMGTPAMGVSLFLLLRAFSSGCSALTGVEAISNAIPSFKNPAPKNAAKTLLMMGGILAILLAGIVFIAYWFGVHPVNDQTVLSQIAGHLFGRNIFYYMIQASTALILILAANTGYSAFPLLAFNLARDKYMPRPFKVRGDRLGYSNGILTLGALSIILIIIFKGRTENLIPLYAVGVFIPFSLSQTGMIVHWIRQKPKGWGGKLVINLIGALICYLILAIFFLTKFTNIWPVLVFVPIVIIIFHKIHEHYMHVAEQLRIDFSEPLPVIHSSDNVIVVPVAGITKVVEQSLTYAKSLSDNVMAVYVGDSPEAIEKMTREWNEWNPGVRLVTLHSLYRSIVSPLDKFISTVKYKADKSGATVTVVFPQFYTKKWWQSLLHNQSGVLIKASLIRHKDVVIATVPYHFKK</sequence>
<protein>
    <submittedName>
        <fullName evidence="6">APC family permease</fullName>
    </submittedName>
</protein>
<dbReference type="RefSeq" id="WP_249101957.1">
    <property type="nucleotide sequence ID" value="NZ_JAMAST010000013.1"/>
</dbReference>
<dbReference type="Gene3D" id="1.20.1740.10">
    <property type="entry name" value="Amino acid/polyamine transporter I"/>
    <property type="match status" value="1"/>
</dbReference>
<accession>A0ABT0MBS9</accession>
<keyword evidence="3 5" id="KW-1133">Transmembrane helix</keyword>
<feature type="transmembrane region" description="Helical" evidence="5">
    <location>
        <begin position="433"/>
        <end position="450"/>
    </location>
</feature>
<evidence type="ECO:0000256" key="5">
    <source>
        <dbReference type="SAM" id="Phobius"/>
    </source>
</evidence>
<feature type="transmembrane region" description="Helical" evidence="5">
    <location>
        <begin position="172"/>
        <end position="193"/>
    </location>
</feature>
<comment type="subcellular location">
    <subcellularLocation>
        <location evidence="1">Membrane</location>
        <topology evidence="1">Multi-pass membrane protein</topology>
    </subcellularLocation>
</comment>
<dbReference type="EMBL" id="JAMAST010000013">
    <property type="protein sequence ID" value="MCL1632326.1"/>
    <property type="molecule type" value="Genomic_DNA"/>
</dbReference>
<feature type="transmembrane region" description="Helical" evidence="5">
    <location>
        <begin position="374"/>
        <end position="396"/>
    </location>
</feature>
<evidence type="ECO:0000256" key="2">
    <source>
        <dbReference type="ARBA" id="ARBA00022692"/>
    </source>
</evidence>
<feature type="transmembrane region" description="Helical" evidence="5">
    <location>
        <begin position="253"/>
        <end position="275"/>
    </location>
</feature>
<dbReference type="InterPro" id="IPR053153">
    <property type="entry name" value="APC_K+_Transporter"/>
</dbReference>
<comment type="caution">
    <text evidence="6">The sequence shown here is derived from an EMBL/GenBank/DDBJ whole genome shotgun (WGS) entry which is preliminary data.</text>
</comment>
<proteinExistence type="predicted"/>
<feature type="transmembrane region" description="Helical" evidence="5">
    <location>
        <begin position="298"/>
        <end position="327"/>
    </location>
</feature>
<feature type="transmembrane region" description="Helical" evidence="5">
    <location>
        <begin position="102"/>
        <end position="123"/>
    </location>
</feature>
<evidence type="ECO:0000313" key="6">
    <source>
        <dbReference type="EMBL" id="MCL1632326.1"/>
    </source>
</evidence>
<dbReference type="PANTHER" id="PTHR47704:SF1">
    <property type="entry name" value="POTASSIUM TRANSPORTER KIMA"/>
    <property type="match status" value="1"/>
</dbReference>
<feature type="transmembrane region" description="Helical" evidence="5">
    <location>
        <begin position="348"/>
        <end position="368"/>
    </location>
</feature>
<reference evidence="6 7" key="1">
    <citation type="submission" date="2022-05" db="EMBL/GenBank/DDBJ databases">
        <title>Sporolactobacillus sp nov CPB3-1, isolated from tree bark (Mangifera indica L.).</title>
        <authorList>
            <person name="Phuengjayaem S."/>
            <person name="Tanasupawat S."/>
        </authorList>
    </citation>
    <scope>NUCLEOTIDE SEQUENCE [LARGE SCALE GENOMIC DNA]</scope>
    <source>
        <strain evidence="6 7">CPB3-1</strain>
    </source>
</reference>
<dbReference type="InterPro" id="IPR002293">
    <property type="entry name" value="AA/rel_permease1"/>
</dbReference>